<dbReference type="Pfam" id="PF01042">
    <property type="entry name" value="Ribonuc_L-PSP"/>
    <property type="match status" value="1"/>
</dbReference>
<dbReference type="PANTHER" id="PTHR11803">
    <property type="entry name" value="2-IMINOBUTANOATE/2-IMINOPROPANOATE DEAMINASE RIDA"/>
    <property type="match status" value="1"/>
</dbReference>
<dbReference type="EC" id="3.5.4.-" evidence="4"/>
<dbReference type="InterPro" id="IPR019897">
    <property type="entry name" value="RidA_CS"/>
</dbReference>
<dbReference type="NCBIfam" id="TIGR00004">
    <property type="entry name" value="Rid family detoxifying hydrolase"/>
    <property type="match status" value="1"/>
</dbReference>
<accession>A0A129BXF0</accession>
<dbReference type="FunFam" id="3.30.1330.40:FF:000001">
    <property type="entry name" value="L-PSP family endoribonuclease"/>
    <property type="match status" value="1"/>
</dbReference>
<dbReference type="GO" id="GO:0019239">
    <property type="term" value="F:deaminase activity"/>
    <property type="evidence" value="ECO:0007669"/>
    <property type="project" value="TreeGrafter"/>
</dbReference>
<reference evidence="2" key="3">
    <citation type="submission" date="2020-11" db="EMBL/GenBank/DDBJ databases">
        <authorList>
            <consortium name="NCBI Pathogen Detection Project"/>
        </authorList>
    </citation>
    <scope>NUCLEOTIDE SEQUENCE</scope>
    <source>
        <strain evidence="2">D3612</strain>
    </source>
</reference>
<dbReference type="Proteomes" id="UP001071279">
    <property type="component" value="Unassembled WGS sequence"/>
</dbReference>
<organism evidence="4 5">
    <name type="scientific">Legionella pneumophila</name>
    <dbReference type="NCBI Taxonomy" id="446"/>
    <lineage>
        <taxon>Bacteria</taxon>
        <taxon>Pseudomonadati</taxon>
        <taxon>Pseudomonadota</taxon>
        <taxon>Gammaproteobacteria</taxon>
        <taxon>Legionellales</taxon>
        <taxon>Legionellaceae</taxon>
        <taxon>Legionella</taxon>
    </lineage>
</organism>
<dbReference type="EMBL" id="UGOL01000001">
    <property type="protein sequence ID" value="STX80185.1"/>
    <property type="molecule type" value="Genomic_DNA"/>
</dbReference>
<dbReference type="EMBL" id="DACSEI010000007">
    <property type="protein sequence ID" value="HAT1595806.1"/>
    <property type="molecule type" value="Genomic_DNA"/>
</dbReference>
<dbReference type="PANTHER" id="PTHR11803:SF39">
    <property type="entry name" value="2-IMINOBUTANOATE_2-IMINOPROPANOATE DEAMINASE"/>
    <property type="match status" value="1"/>
</dbReference>
<dbReference type="Gene3D" id="3.30.1330.40">
    <property type="entry name" value="RutC-like"/>
    <property type="match status" value="1"/>
</dbReference>
<dbReference type="SUPFAM" id="SSF55298">
    <property type="entry name" value="YjgF-like"/>
    <property type="match status" value="1"/>
</dbReference>
<dbReference type="GO" id="GO:0005829">
    <property type="term" value="C:cytosol"/>
    <property type="evidence" value="ECO:0007669"/>
    <property type="project" value="TreeGrafter"/>
</dbReference>
<dbReference type="PROSITE" id="PS01094">
    <property type="entry name" value="UPF0076"/>
    <property type="match status" value="1"/>
</dbReference>
<reference evidence="2" key="1">
    <citation type="journal article" date="2018" name="Genome Biol.">
        <title>SKESA: strategic k-mer extension for scrupulous assemblies.</title>
        <authorList>
            <person name="Souvorov A."/>
            <person name="Agarwala R."/>
            <person name="Lipman D.J."/>
        </authorList>
    </citation>
    <scope>NUCLEOTIDE SEQUENCE</scope>
    <source>
        <strain evidence="2">D3612</strain>
    </source>
</reference>
<dbReference type="RefSeq" id="WP_013101637.1">
    <property type="nucleotide sequence ID" value="NZ_BBUI01000025.1"/>
</dbReference>
<dbReference type="EMBL" id="JAPXIC010000080">
    <property type="protein sequence ID" value="MCZ4719989.1"/>
    <property type="molecule type" value="Genomic_DNA"/>
</dbReference>
<proteinExistence type="inferred from homology"/>
<evidence type="ECO:0000313" key="2">
    <source>
        <dbReference type="EMBL" id="HAT1595806.1"/>
    </source>
</evidence>
<name>A0A129BXF0_LEGPN</name>
<dbReference type="InterPro" id="IPR035959">
    <property type="entry name" value="RutC-like_sf"/>
</dbReference>
<keyword evidence="4" id="KW-0378">Hydrolase</keyword>
<evidence type="ECO:0000256" key="1">
    <source>
        <dbReference type="ARBA" id="ARBA00010552"/>
    </source>
</evidence>
<reference evidence="4 5" key="2">
    <citation type="submission" date="2018-06" db="EMBL/GenBank/DDBJ databases">
        <authorList>
            <consortium name="Pathogen Informatics"/>
            <person name="Doyle S."/>
        </authorList>
    </citation>
    <scope>NUCLEOTIDE SEQUENCE [LARGE SCALE GENOMIC DNA]</scope>
    <source>
        <strain evidence="4 5">NCTC12000</strain>
    </source>
</reference>
<comment type="similarity">
    <text evidence="1">Belongs to the RutC family.</text>
</comment>
<evidence type="ECO:0000313" key="3">
    <source>
        <dbReference type="EMBL" id="MCZ4719989.1"/>
    </source>
</evidence>
<evidence type="ECO:0000313" key="4">
    <source>
        <dbReference type="EMBL" id="STX80185.1"/>
    </source>
</evidence>
<dbReference type="AlphaFoldDB" id="A0A129BXF0"/>
<dbReference type="Proteomes" id="UP000861567">
    <property type="component" value="Unassembled WGS sequence"/>
</dbReference>
<dbReference type="CDD" id="cd00448">
    <property type="entry name" value="YjgF_YER057c_UK114_family"/>
    <property type="match status" value="1"/>
</dbReference>
<dbReference type="InterPro" id="IPR006175">
    <property type="entry name" value="YjgF/YER057c/UK114"/>
</dbReference>
<protein>
    <submittedName>
        <fullName evidence="4">Endoribonuclease L-PSP</fullName>
        <ecNumber evidence="4">3.5.4.-</ecNumber>
    </submittedName>
    <submittedName>
        <fullName evidence="2">RidA family protein</fullName>
    </submittedName>
</protein>
<gene>
    <name evidence="4" type="primary">yabJ</name>
    <name evidence="2" type="ORF">I8Y58_001016</name>
    <name evidence="4" type="ORF">NCTC12000_02193</name>
    <name evidence="3" type="ORF">O6C86_12305</name>
</gene>
<evidence type="ECO:0000313" key="5">
    <source>
        <dbReference type="Proteomes" id="UP000254631"/>
    </source>
</evidence>
<dbReference type="Proteomes" id="UP000254631">
    <property type="component" value="Unassembled WGS sequence"/>
</dbReference>
<reference evidence="3" key="4">
    <citation type="submission" date="2022-12" db="EMBL/GenBank/DDBJ databases">
        <title>Comparative genomics of Legionella pneumophila isolates from the West Bank and Germany support molecular epidemiology of Legionnaires disease.</title>
        <authorList>
            <person name="Zayed A.R."/>
            <person name="Bitar D.M."/>
            <person name="Steinert M."/>
            <person name="Lueck C."/>
            <person name="Brettar I."/>
            <person name="Hoefle M.G."/>
            <person name="Bunk B."/>
        </authorList>
    </citation>
    <scope>NUCLEOTIDE SEQUENCE</scope>
    <source>
        <strain evidence="3">H23</strain>
    </source>
</reference>
<sequence length="128" mass="13734">MQPINTKLAPKAIGTYSQAIRSGEIVFLSGQIPLDPETMQICSDDIKLQITQVLENLSAVCEEAGGSLANIAKLNVYLTDLSHFPLINEAMSRYFSEPYPARAAIEVSALPKGAKVEMDGILVLPASA</sequence>
<dbReference type="InterPro" id="IPR006056">
    <property type="entry name" value="RidA"/>
</dbReference>